<dbReference type="PROSITE" id="PS50878">
    <property type="entry name" value="RT_POL"/>
    <property type="match status" value="1"/>
</dbReference>
<evidence type="ECO:0000259" key="1">
    <source>
        <dbReference type="PROSITE" id="PS50878"/>
    </source>
</evidence>
<keyword evidence="2" id="KW-0695">RNA-directed DNA polymerase</keyword>
<proteinExistence type="evidence at transcript level"/>
<name>A0A0K8RJV8_IXORI</name>
<accession>A0A0K8RJV8</accession>
<dbReference type="InterPro" id="IPR000477">
    <property type="entry name" value="RT_dom"/>
</dbReference>
<reference evidence="2" key="1">
    <citation type="submission" date="2012-12" db="EMBL/GenBank/DDBJ databases">
        <title>Identification and characterization of a phenylalanine ammonia-lyase gene family in Isatis indigotica Fort.</title>
        <authorList>
            <person name="Liu Q."/>
            <person name="Chen J."/>
            <person name="Zhou X."/>
            <person name="Di P."/>
            <person name="Xiao Y."/>
            <person name="Xuan H."/>
            <person name="Zhang L."/>
            <person name="Chen W."/>
        </authorList>
    </citation>
    <scope>NUCLEOTIDE SEQUENCE</scope>
    <source>
        <tissue evidence="2">Salivary gland</tissue>
    </source>
</reference>
<feature type="domain" description="Reverse transcriptase" evidence="1">
    <location>
        <begin position="1"/>
        <end position="119"/>
    </location>
</feature>
<sequence length="127" mass="14550">MVSRFLFCPIYIFYSNGNVKSSYFARNRGLPQGLMLSPLLFHILLSSIATSVYTDDIVVVFLRLMFIHKHYIKKLQAYQELIFGLLSGVNLIINATKCEVNFLAFPIRFDVTTELGLRISQRSILPV</sequence>
<organism evidence="2">
    <name type="scientific">Ixodes ricinus</name>
    <name type="common">Common tick</name>
    <name type="synonym">Acarus ricinus</name>
    <dbReference type="NCBI Taxonomy" id="34613"/>
    <lineage>
        <taxon>Eukaryota</taxon>
        <taxon>Metazoa</taxon>
        <taxon>Ecdysozoa</taxon>
        <taxon>Arthropoda</taxon>
        <taxon>Chelicerata</taxon>
        <taxon>Arachnida</taxon>
        <taxon>Acari</taxon>
        <taxon>Parasitiformes</taxon>
        <taxon>Ixodida</taxon>
        <taxon>Ixodoidea</taxon>
        <taxon>Ixodidae</taxon>
        <taxon>Ixodinae</taxon>
        <taxon>Ixodes</taxon>
    </lineage>
</organism>
<keyword evidence="2" id="KW-0808">Transferase</keyword>
<dbReference type="AlphaFoldDB" id="A0A0K8RJV8"/>
<protein>
    <submittedName>
        <fullName evidence="2">Putative reverse transcriptase</fullName>
    </submittedName>
</protein>
<keyword evidence="2" id="KW-0548">Nucleotidyltransferase</keyword>
<dbReference type="Pfam" id="PF00078">
    <property type="entry name" value="RVT_1"/>
    <property type="match status" value="1"/>
</dbReference>
<dbReference type="EMBL" id="GADI01002984">
    <property type="protein sequence ID" value="JAA70824.1"/>
    <property type="molecule type" value="mRNA"/>
</dbReference>
<dbReference type="SUPFAM" id="SSF56672">
    <property type="entry name" value="DNA/RNA polymerases"/>
    <property type="match status" value="1"/>
</dbReference>
<dbReference type="InterPro" id="IPR043502">
    <property type="entry name" value="DNA/RNA_pol_sf"/>
</dbReference>
<dbReference type="GO" id="GO:0003964">
    <property type="term" value="F:RNA-directed DNA polymerase activity"/>
    <property type="evidence" value="ECO:0007669"/>
    <property type="project" value="UniProtKB-KW"/>
</dbReference>
<evidence type="ECO:0000313" key="2">
    <source>
        <dbReference type="EMBL" id="JAA70824.1"/>
    </source>
</evidence>